<accession>A0ABT6R8T2</accession>
<protein>
    <submittedName>
        <fullName evidence="7">S8 family serine peptidase</fullName>
    </submittedName>
</protein>
<sequence length="291" mass="32607">MKQVFSFFILAFAMLQAHSQTRVGLWEPYFNGNIQASVFFNGTVLEKNTHAADEHGMAVVYTLTKGMNKYSLYHAGFTPLTAQLKQAGILNMTVAQRKEHLNEEYRYYKTFALETVKWFRKQKVKVVNMSFGTSASIFAENNLNLGNTPEERFLAAKQWMQEFKKSFERAFASAPEILFVVAAGNDEEDMEESFDVPGLAKLPNVLCVGALSKDGKRIISNRGKAVDIYVPAEDVEWIDSNGDKHIDTGTSLAVPVVVKQAVTLLQKDSKLISEAIKKKLIEANTHSQPMP</sequence>
<gene>
    <name evidence="7" type="ORF">QJ048_04245</name>
</gene>
<comment type="caution">
    <text evidence="5">Lacks conserved residue(s) required for the propagation of feature annotation.</text>
</comment>
<evidence type="ECO:0000256" key="3">
    <source>
        <dbReference type="ARBA" id="ARBA00022801"/>
    </source>
</evidence>
<proteinExistence type="inferred from homology"/>
<dbReference type="InterPro" id="IPR000209">
    <property type="entry name" value="Peptidase_S8/S53_dom"/>
</dbReference>
<dbReference type="EMBL" id="JASBRG010000002">
    <property type="protein sequence ID" value="MDI3318968.1"/>
    <property type="molecule type" value="Genomic_DNA"/>
</dbReference>
<dbReference type="SUPFAM" id="SSF52743">
    <property type="entry name" value="Subtilisin-like"/>
    <property type="match status" value="1"/>
</dbReference>
<dbReference type="PANTHER" id="PTHR43806">
    <property type="entry name" value="PEPTIDASE S8"/>
    <property type="match status" value="1"/>
</dbReference>
<dbReference type="PANTHER" id="PTHR43806:SF11">
    <property type="entry name" value="CEREVISIN-RELATED"/>
    <property type="match status" value="1"/>
</dbReference>
<keyword evidence="8" id="KW-1185">Reference proteome</keyword>
<evidence type="ECO:0000313" key="7">
    <source>
        <dbReference type="EMBL" id="MDI3318968.1"/>
    </source>
</evidence>
<dbReference type="Proteomes" id="UP001226434">
    <property type="component" value="Unassembled WGS sequence"/>
</dbReference>
<evidence type="ECO:0000256" key="5">
    <source>
        <dbReference type="PROSITE-ProRule" id="PRU01240"/>
    </source>
</evidence>
<comment type="similarity">
    <text evidence="1 5">Belongs to the peptidase S8 family.</text>
</comment>
<dbReference type="Gene3D" id="3.40.50.200">
    <property type="entry name" value="Peptidase S8/S53 domain"/>
    <property type="match status" value="1"/>
</dbReference>
<evidence type="ECO:0000256" key="2">
    <source>
        <dbReference type="ARBA" id="ARBA00022670"/>
    </source>
</evidence>
<comment type="caution">
    <text evidence="7">The sequence shown here is derived from an EMBL/GenBank/DDBJ whole genome shotgun (WGS) entry which is preliminary data.</text>
</comment>
<evidence type="ECO:0000256" key="4">
    <source>
        <dbReference type="ARBA" id="ARBA00022825"/>
    </source>
</evidence>
<dbReference type="PROSITE" id="PS51892">
    <property type="entry name" value="SUBTILASE"/>
    <property type="match status" value="1"/>
</dbReference>
<evidence type="ECO:0000256" key="1">
    <source>
        <dbReference type="ARBA" id="ARBA00011073"/>
    </source>
</evidence>
<reference evidence="7 8" key="1">
    <citation type="submission" date="2023-05" db="EMBL/GenBank/DDBJ databases">
        <title>Genome sequence of Pinibacter sp. MAH-24.</title>
        <authorList>
            <person name="Huq M.A."/>
        </authorList>
    </citation>
    <scope>NUCLEOTIDE SEQUENCE [LARGE SCALE GENOMIC DNA]</scope>
    <source>
        <strain evidence="7 8">MAH-24</strain>
    </source>
</reference>
<organism evidence="7 8">
    <name type="scientific">Pinibacter soli</name>
    <dbReference type="NCBI Taxonomy" id="3044211"/>
    <lineage>
        <taxon>Bacteria</taxon>
        <taxon>Pseudomonadati</taxon>
        <taxon>Bacteroidota</taxon>
        <taxon>Chitinophagia</taxon>
        <taxon>Chitinophagales</taxon>
        <taxon>Chitinophagaceae</taxon>
        <taxon>Pinibacter</taxon>
    </lineage>
</organism>
<keyword evidence="2" id="KW-0645">Protease</keyword>
<evidence type="ECO:0000313" key="8">
    <source>
        <dbReference type="Proteomes" id="UP001226434"/>
    </source>
</evidence>
<dbReference type="Pfam" id="PF00082">
    <property type="entry name" value="Peptidase_S8"/>
    <property type="match status" value="1"/>
</dbReference>
<dbReference type="RefSeq" id="WP_282333085.1">
    <property type="nucleotide sequence ID" value="NZ_JASBRG010000002.1"/>
</dbReference>
<feature type="domain" description="Peptidase S8/S53" evidence="6">
    <location>
        <begin position="29"/>
        <end position="284"/>
    </location>
</feature>
<keyword evidence="3" id="KW-0378">Hydrolase</keyword>
<dbReference type="InterPro" id="IPR036852">
    <property type="entry name" value="Peptidase_S8/S53_dom_sf"/>
</dbReference>
<evidence type="ECO:0000259" key="6">
    <source>
        <dbReference type="Pfam" id="PF00082"/>
    </source>
</evidence>
<name>A0ABT6R8T2_9BACT</name>
<keyword evidence="4" id="KW-0720">Serine protease</keyword>
<dbReference type="InterPro" id="IPR050131">
    <property type="entry name" value="Peptidase_S8_subtilisin-like"/>
</dbReference>